<keyword evidence="2" id="KW-1185">Reference proteome</keyword>
<dbReference type="AlphaFoldDB" id="A0A6N6VRS3"/>
<dbReference type="EMBL" id="WFLM01000009">
    <property type="protein sequence ID" value="KAB8035875.1"/>
    <property type="molecule type" value="Genomic_DNA"/>
</dbReference>
<comment type="caution">
    <text evidence="1">The sequence shown here is derived from an EMBL/GenBank/DDBJ whole genome shotgun (WGS) entry which is preliminary data.</text>
</comment>
<gene>
    <name evidence="1" type="ORF">GCL60_16730</name>
</gene>
<evidence type="ECO:0000313" key="2">
    <source>
        <dbReference type="Proteomes" id="UP000437748"/>
    </source>
</evidence>
<sequence length="97" mass="11713">MTINKNCYVCDFPVPYSKTRSGKYYCEKHHVCAVEKTRILKKRGRKKLDEEQKQLSIQNKKENQRIYNRSYYIERVLPERNKIVKNIQDKKSTHGTF</sequence>
<proteinExistence type="predicted"/>
<dbReference type="Proteomes" id="UP000437748">
    <property type="component" value="Unassembled WGS sequence"/>
</dbReference>
<dbReference type="RefSeq" id="WP_153421900.1">
    <property type="nucleotide sequence ID" value="NZ_WFLM01000009.1"/>
</dbReference>
<name>A0A6N6VRS3_9BACT</name>
<protein>
    <submittedName>
        <fullName evidence="1">Uncharacterized protein</fullName>
    </submittedName>
</protein>
<accession>A0A6N6VRS3</accession>
<evidence type="ECO:0000313" key="1">
    <source>
        <dbReference type="EMBL" id="KAB8035875.1"/>
    </source>
</evidence>
<organism evidence="1 2">
    <name type="scientific">Silvanigrella paludirubra</name>
    <dbReference type="NCBI Taxonomy" id="2499159"/>
    <lineage>
        <taxon>Bacteria</taxon>
        <taxon>Pseudomonadati</taxon>
        <taxon>Bdellovibrionota</taxon>
        <taxon>Oligoflexia</taxon>
        <taxon>Silvanigrellales</taxon>
        <taxon>Silvanigrellaceae</taxon>
        <taxon>Silvanigrella</taxon>
    </lineage>
</organism>
<reference evidence="1 2" key="1">
    <citation type="submission" date="2019-10" db="EMBL/GenBank/DDBJ databases">
        <title>New species of Slilvanegrellaceae.</title>
        <authorList>
            <person name="Pitt A."/>
            <person name="Hahn M.W."/>
        </authorList>
    </citation>
    <scope>NUCLEOTIDE SEQUENCE [LARGE SCALE GENOMIC DNA]</scope>
    <source>
        <strain evidence="1 2">SP-Ram-0.45-NSY-1</strain>
    </source>
</reference>